<dbReference type="Proteomes" id="UP000615446">
    <property type="component" value="Unassembled WGS sequence"/>
</dbReference>
<evidence type="ECO:0000313" key="3">
    <source>
        <dbReference type="Proteomes" id="UP000615446"/>
    </source>
</evidence>
<sequence length="162" mass="18653">MKGKKTKGRDEEEIKGKWKGKKTEIEGKMKDPANLKKRNSIIQVPQNGKGKKTKDKNERKGKQMKKWKGNQKKGEQKGETKEIDGRGNNNENKGKMKRRGNEDGENKGENKGQEQEDTTKKKIKPNTHPPFQRDSANLKKSEIQEQPKSKSKEAETHKKIFE</sequence>
<feature type="compositionally biased region" description="Basic residues" evidence="1">
    <location>
        <begin position="62"/>
        <end position="71"/>
    </location>
</feature>
<evidence type="ECO:0000313" key="2">
    <source>
        <dbReference type="EMBL" id="GES94954.1"/>
    </source>
</evidence>
<protein>
    <submittedName>
        <fullName evidence="2">Uncharacterized protein</fullName>
    </submittedName>
</protein>
<dbReference type="AlphaFoldDB" id="A0A8H3QZI6"/>
<dbReference type="EMBL" id="BLAL01000239">
    <property type="protein sequence ID" value="GES94954.1"/>
    <property type="molecule type" value="Genomic_DNA"/>
</dbReference>
<organism evidence="2 3">
    <name type="scientific">Rhizophagus clarus</name>
    <dbReference type="NCBI Taxonomy" id="94130"/>
    <lineage>
        <taxon>Eukaryota</taxon>
        <taxon>Fungi</taxon>
        <taxon>Fungi incertae sedis</taxon>
        <taxon>Mucoromycota</taxon>
        <taxon>Glomeromycotina</taxon>
        <taxon>Glomeromycetes</taxon>
        <taxon>Glomerales</taxon>
        <taxon>Glomeraceae</taxon>
        <taxon>Rhizophagus</taxon>
    </lineage>
</organism>
<gene>
    <name evidence="2" type="ORF">RCL2_002164800</name>
</gene>
<feature type="region of interest" description="Disordered" evidence="1">
    <location>
        <begin position="1"/>
        <end position="162"/>
    </location>
</feature>
<reference evidence="2" key="1">
    <citation type="submission" date="2019-10" db="EMBL/GenBank/DDBJ databases">
        <title>Conservation and host-specific expression of non-tandemly repeated heterogenous ribosome RNA gene in arbuscular mycorrhizal fungi.</title>
        <authorList>
            <person name="Maeda T."/>
            <person name="Kobayashi Y."/>
            <person name="Nakagawa T."/>
            <person name="Ezawa T."/>
            <person name="Yamaguchi K."/>
            <person name="Bino T."/>
            <person name="Nishimoto Y."/>
            <person name="Shigenobu S."/>
            <person name="Kawaguchi M."/>
        </authorList>
    </citation>
    <scope>NUCLEOTIDE SEQUENCE</scope>
    <source>
        <strain evidence="2">HR1</strain>
    </source>
</reference>
<comment type="caution">
    <text evidence="2">The sequence shown here is derived from an EMBL/GenBank/DDBJ whole genome shotgun (WGS) entry which is preliminary data.</text>
</comment>
<feature type="compositionally biased region" description="Basic and acidic residues" evidence="1">
    <location>
        <begin position="72"/>
        <end position="85"/>
    </location>
</feature>
<feature type="compositionally biased region" description="Basic and acidic residues" evidence="1">
    <location>
        <begin position="99"/>
        <end position="120"/>
    </location>
</feature>
<feature type="compositionally biased region" description="Basic and acidic residues" evidence="1">
    <location>
        <begin position="136"/>
        <end position="162"/>
    </location>
</feature>
<accession>A0A8H3QZI6</accession>
<evidence type="ECO:0000256" key="1">
    <source>
        <dbReference type="SAM" id="MobiDB-lite"/>
    </source>
</evidence>
<proteinExistence type="predicted"/>
<name>A0A8H3QZI6_9GLOM</name>
<feature type="compositionally biased region" description="Basic and acidic residues" evidence="1">
    <location>
        <begin position="8"/>
        <end position="34"/>
    </location>
</feature>